<dbReference type="Proteomes" id="UP000887561">
    <property type="component" value="Unplaced"/>
</dbReference>
<reference evidence="3" key="1">
    <citation type="submission" date="2022-11" db="UniProtKB">
        <authorList>
            <consortium name="WormBaseParasite"/>
        </authorList>
    </citation>
    <scope>IDENTIFICATION</scope>
</reference>
<evidence type="ECO:0000256" key="1">
    <source>
        <dbReference type="SAM" id="MobiDB-lite"/>
    </source>
</evidence>
<accession>A0A915MZB1</accession>
<proteinExistence type="predicted"/>
<dbReference type="WBParaSite" id="scaffold682_cov156.g1580">
    <property type="protein sequence ID" value="scaffold682_cov156.g1580"/>
    <property type="gene ID" value="scaffold682_cov156.g1580"/>
</dbReference>
<evidence type="ECO:0000313" key="3">
    <source>
        <dbReference type="WBParaSite" id="scaffold682_cov156.g1580"/>
    </source>
</evidence>
<name>A0A915MZB1_MELJA</name>
<keyword evidence="2" id="KW-1185">Reference proteome</keyword>
<evidence type="ECO:0000313" key="2">
    <source>
        <dbReference type="Proteomes" id="UP000887561"/>
    </source>
</evidence>
<feature type="compositionally biased region" description="Polar residues" evidence="1">
    <location>
        <begin position="50"/>
        <end position="65"/>
    </location>
</feature>
<dbReference type="AlphaFoldDB" id="A0A915MZB1"/>
<feature type="region of interest" description="Disordered" evidence="1">
    <location>
        <begin position="38"/>
        <end position="128"/>
    </location>
</feature>
<feature type="compositionally biased region" description="Basic and acidic residues" evidence="1">
    <location>
        <begin position="68"/>
        <end position="91"/>
    </location>
</feature>
<organism evidence="2 3">
    <name type="scientific">Meloidogyne javanica</name>
    <name type="common">Root-knot nematode worm</name>
    <dbReference type="NCBI Taxonomy" id="6303"/>
    <lineage>
        <taxon>Eukaryota</taxon>
        <taxon>Metazoa</taxon>
        <taxon>Ecdysozoa</taxon>
        <taxon>Nematoda</taxon>
        <taxon>Chromadorea</taxon>
        <taxon>Rhabditida</taxon>
        <taxon>Tylenchina</taxon>
        <taxon>Tylenchomorpha</taxon>
        <taxon>Tylenchoidea</taxon>
        <taxon>Meloidogynidae</taxon>
        <taxon>Meloidogyninae</taxon>
        <taxon>Meloidogyne</taxon>
        <taxon>Meloidogyne incognita group</taxon>
    </lineage>
</organism>
<protein>
    <submittedName>
        <fullName evidence="3">Uncharacterized protein</fullName>
    </submittedName>
</protein>
<sequence>MANFVETQMTAPLPNIDHRANCTVFFDFSKENLRGKMDENIKKGEEDTQVDNSSNFGNEGVNNGGRSFDVKRSTTSMEKESTPPENLKEQEKDLDDIETDARDSDPTVLETDSPEPWNRQAESEMNGNNGENKFLDQNLNGISSQQPTFPTQPTTNQQSSDLNKCAIYEKQTSINNNFDSSDTPLSTTIISIFSDDDYARYILQGQFRVPIGFYNE</sequence>